<dbReference type="SUPFAM" id="SSF50985">
    <property type="entry name" value="RCC1/BLIP-II"/>
    <property type="match status" value="1"/>
</dbReference>
<evidence type="ECO:0000313" key="1">
    <source>
        <dbReference type="EMBL" id="SAM58201.1"/>
    </source>
</evidence>
<gene>
    <name evidence="1" type="ORF">UBRO_01223</name>
</gene>
<name>A0A1K0GYE0_9BASI</name>
<dbReference type="Pfam" id="PF13540">
    <property type="entry name" value="RCC1_2"/>
    <property type="match status" value="1"/>
</dbReference>
<dbReference type="GO" id="GO:0005085">
    <property type="term" value="F:guanyl-nucleotide exchange factor activity"/>
    <property type="evidence" value="ECO:0007669"/>
    <property type="project" value="TreeGrafter"/>
</dbReference>
<reference evidence="2" key="1">
    <citation type="submission" date="2016-04" db="EMBL/GenBank/DDBJ databases">
        <authorList>
            <person name="Guldener U."/>
            <person name="Guldener U."/>
        </authorList>
    </citation>
    <scope>NUCLEOTIDE SEQUENCE [LARGE SCALE GENOMIC DNA]</scope>
    <source>
        <strain evidence="2">UB2112</strain>
    </source>
</reference>
<accession>A0A1K0GYE0</accession>
<dbReference type="Gene3D" id="2.130.10.30">
    <property type="entry name" value="Regulator of chromosome condensation 1/beta-lactamase-inhibitor protein II"/>
    <property type="match status" value="1"/>
</dbReference>
<sequence>MFPPMQHGPTRVIAYGSNLFSQLNSLQRLNSTFTKPYTIEDAASLVAVSTYQTIYRTTSGEIKVLGESGHLLEGLIAGKSASNLTFVGQDVIEAVLDGDGRRSWFLDYNTGRVSEVEGGWKTAVSDGRGRCMAIDQEGAVYLFDSTRFFRAATGDSDSAKALRKVTMFNGHAYDEAKNSLLPTTVELPKFKAISAGSAHFVLLAAGSKLECPVWIYGDARFGAVPLTPFSNTTFVGTLSSKPSPSAQPTDVPYLMPVPHFSPLEGFPDPISDIVTGSRHTIVRTIFGDLYGWGWNEHSPFFPLNLPPKQKKVGWENNIIPEPAIMDVHLPPGPNETQTFAFRNVAAAGGRSFALIKAGELAVAGSNEFNTLGLAGEGELKGLKEMDRKGERSFSQIKREFECVDGMQLHPDFKECNENGERGRVMVVDVHATSLATFLTLADRLPGSDEIRGRGVYVMD</sequence>
<dbReference type="PANTHER" id="PTHR45982">
    <property type="entry name" value="REGULATOR OF CHROMOSOME CONDENSATION"/>
    <property type="match status" value="1"/>
</dbReference>
<dbReference type="EMBL" id="LT558117">
    <property type="protein sequence ID" value="SAM58201.1"/>
    <property type="molecule type" value="Genomic_DNA"/>
</dbReference>
<evidence type="ECO:0000313" key="2">
    <source>
        <dbReference type="Proteomes" id="UP000179920"/>
    </source>
</evidence>
<dbReference type="PANTHER" id="PTHR45982:SF11">
    <property type="entry name" value="E3 UBIQUITIN-PROTEIN LIGASE HERC1 ISOFORM X1-RELATED"/>
    <property type="match status" value="1"/>
</dbReference>
<dbReference type="InterPro" id="IPR051553">
    <property type="entry name" value="Ran_GTPase-activating"/>
</dbReference>
<dbReference type="Proteomes" id="UP000179920">
    <property type="component" value="Chromosome I"/>
</dbReference>
<dbReference type="OrthoDB" id="5370059at2759"/>
<dbReference type="InterPro" id="IPR009091">
    <property type="entry name" value="RCC1/BLIP-II"/>
</dbReference>
<dbReference type="GO" id="GO:0005737">
    <property type="term" value="C:cytoplasm"/>
    <property type="evidence" value="ECO:0007669"/>
    <property type="project" value="TreeGrafter"/>
</dbReference>
<proteinExistence type="predicted"/>
<organism evidence="1 2">
    <name type="scientific">Ustilago bromivora</name>
    <dbReference type="NCBI Taxonomy" id="307758"/>
    <lineage>
        <taxon>Eukaryota</taxon>
        <taxon>Fungi</taxon>
        <taxon>Dikarya</taxon>
        <taxon>Basidiomycota</taxon>
        <taxon>Ustilaginomycotina</taxon>
        <taxon>Ustilaginomycetes</taxon>
        <taxon>Ustilaginales</taxon>
        <taxon>Ustilaginaceae</taxon>
        <taxon>Ustilago</taxon>
    </lineage>
</organism>
<protein>
    <submittedName>
        <fullName evidence="1">Uncharacterized protein</fullName>
    </submittedName>
</protein>
<dbReference type="AlphaFoldDB" id="A0A1K0GYE0"/>